<dbReference type="InParanoid" id="I3EF45"/>
<dbReference type="VEuPathDB" id="MicrosporidiaDB:NEQG_01914"/>
<dbReference type="OrthoDB" id="1918at2759"/>
<dbReference type="AlphaFoldDB" id="I3EF45"/>
<keyword evidence="2" id="KW-1185">Reference proteome</keyword>
<sequence length="343" mass="39365">MKWDVICTERKFFIDAVFSTKVSITAENDEILMAACNFTGMYLKRNTSSIFIETEKVILGTNTARLDGVQYSLFLPKDIPPSYCGNNIGIVYNLNVYIQGMRTEYNKTFICSVVSSVPACFENSSKLFISEQYESVKEPNGSMISYEEKPDVVFGYEKIVDGLRRVQIAYKKKEEVEFIVENKNKSSYDSIAVSNDAKKYWIVEKENTHHPLDLYSKMLKYYSVGCTRQAFYSITTHGKEYAKVLIKITEEDPPNCVLSLRLDFIEPTKSVSVSLVQVEIIDEIESRECFFNKTKHVEYATKIFLTIPLDRARNPTIITPNFSTRVEMLVIIDGVQEIKIKIK</sequence>
<evidence type="ECO:0000313" key="2">
    <source>
        <dbReference type="Proteomes" id="UP000002872"/>
    </source>
</evidence>
<name>I3EF45_NEMP3</name>
<dbReference type="HOGENOM" id="CLU_069860_0_0_1"/>
<proteinExistence type="predicted"/>
<dbReference type="Proteomes" id="UP000002872">
    <property type="component" value="Unassembled WGS sequence"/>
</dbReference>
<evidence type="ECO:0000313" key="1">
    <source>
        <dbReference type="EMBL" id="EIJ87842.1"/>
    </source>
</evidence>
<dbReference type="OMA" id="YCGNNIG"/>
<protein>
    <submittedName>
        <fullName evidence="1">Uncharacterized protein</fullName>
    </submittedName>
</protein>
<gene>
    <name evidence="1" type="ORF">NEQG_01914</name>
</gene>
<organism evidence="1 2">
    <name type="scientific">Nematocida parisii (strain ERTm3)</name>
    <name type="common">Nematode killer fungus</name>
    <dbReference type="NCBI Taxonomy" id="935791"/>
    <lineage>
        <taxon>Eukaryota</taxon>
        <taxon>Fungi</taxon>
        <taxon>Fungi incertae sedis</taxon>
        <taxon>Microsporidia</taxon>
        <taxon>Nematocida</taxon>
    </lineage>
</organism>
<dbReference type="EMBL" id="GL870880">
    <property type="protein sequence ID" value="EIJ87842.1"/>
    <property type="molecule type" value="Genomic_DNA"/>
</dbReference>
<reference evidence="1" key="1">
    <citation type="submission" date="2011-01" db="EMBL/GenBank/DDBJ databases">
        <title>The Genome Sequence of Nematocida parisii strain ERTm3.</title>
        <authorList>
            <consortium name="The Broad Institute Genome Sequencing Platform"/>
            <consortium name="The Broad Institute Genome Sequencing Center for Infectious Disease"/>
            <person name="Cuomo C."/>
            <person name="Troemel E."/>
            <person name="Young S.K."/>
            <person name="Zeng Q."/>
            <person name="Gargeya S."/>
            <person name="Fitzgerald M."/>
            <person name="Haas B."/>
            <person name="Abouelleil A."/>
            <person name="Alvarado L."/>
            <person name="Arachchi H.M."/>
            <person name="Berlin A."/>
            <person name="Chapman S.B."/>
            <person name="Gearin G."/>
            <person name="Goldberg J."/>
            <person name="Griggs A."/>
            <person name="Gujja S."/>
            <person name="Hansen M."/>
            <person name="Heiman D."/>
            <person name="Howarth C."/>
            <person name="Larimer J."/>
            <person name="Lui A."/>
            <person name="MacDonald P.J.P."/>
            <person name="McCowen C."/>
            <person name="Montmayeur A."/>
            <person name="Murphy C."/>
            <person name="Neiman D."/>
            <person name="Pearson M."/>
            <person name="Priest M."/>
            <person name="Roberts A."/>
            <person name="Saif S."/>
            <person name="Shea T."/>
            <person name="Sisk P."/>
            <person name="Stolte C."/>
            <person name="Sykes S."/>
            <person name="Wortman J."/>
            <person name="Nusbaum C."/>
            <person name="Birren B."/>
        </authorList>
    </citation>
    <scope>NUCLEOTIDE SEQUENCE</scope>
    <source>
        <strain evidence="1">ERTm3</strain>
    </source>
</reference>
<accession>I3EF45</accession>